<dbReference type="CDD" id="cd04412">
    <property type="entry name" value="NDPk7B"/>
    <property type="match status" value="1"/>
</dbReference>
<evidence type="ECO:0000256" key="1">
    <source>
        <dbReference type="ARBA" id="ARBA00004138"/>
    </source>
</evidence>
<reference evidence="9" key="1">
    <citation type="submission" date="2017-03" db="EMBL/GenBank/DDBJ databases">
        <title>Phytopthora megakarya and P. palmivora, two closely related causual agents of cacao black pod achieved similar genome size and gene model numbers by different mechanisms.</title>
        <authorList>
            <person name="Ali S."/>
            <person name="Shao J."/>
            <person name="Larry D.J."/>
            <person name="Kronmiller B."/>
            <person name="Shen D."/>
            <person name="Strem M.D."/>
            <person name="Melnick R.L."/>
            <person name="Guiltinan M.J."/>
            <person name="Tyler B.M."/>
            <person name="Meinhardt L.W."/>
            <person name="Bailey B.A."/>
        </authorList>
    </citation>
    <scope>NUCLEOTIDE SEQUENCE [LARGE SCALE GENOMIC DNA]</scope>
    <source>
        <strain evidence="9">zdho120</strain>
    </source>
</reference>
<dbReference type="Pfam" id="PF00334">
    <property type="entry name" value="NDK"/>
    <property type="match status" value="1"/>
</dbReference>
<dbReference type="GO" id="GO:0016301">
    <property type="term" value="F:kinase activity"/>
    <property type="evidence" value="ECO:0007669"/>
    <property type="project" value="UniProtKB-KW"/>
</dbReference>
<keyword evidence="4" id="KW-0206">Cytoskeleton</keyword>
<dbReference type="PANTHER" id="PTHR43109:SF2">
    <property type="entry name" value="NUCLEOSIDE DIPHOSPHATE KINASE 7"/>
    <property type="match status" value="1"/>
</dbReference>
<name>A0A225X1I9_9STRA</name>
<dbReference type="SMART" id="SM00676">
    <property type="entry name" value="DM10"/>
    <property type="match status" value="1"/>
</dbReference>
<organism evidence="8 9">
    <name type="scientific">Phytophthora megakarya</name>
    <dbReference type="NCBI Taxonomy" id="4795"/>
    <lineage>
        <taxon>Eukaryota</taxon>
        <taxon>Sar</taxon>
        <taxon>Stramenopiles</taxon>
        <taxon>Oomycota</taxon>
        <taxon>Peronosporomycetes</taxon>
        <taxon>Peronosporales</taxon>
        <taxon>Peronosporaceae</taxon>
        <taxon>Phytophthora</taxon>
    </lineage>
</organism>
<dbReference type="PROSITE" id="PS51374">
    <property type="entry name" value="NDPK_LIKE"/>
    <property type="match status" value="1"/>
</dbReference>
<accession>A0A225X1I9</accession>
<keyword evidence="8" id="KW-0418">Kinase</keyword>
<keyword evidence="5" id="KW-0966">Cell projection</keyword>
<dbReference type="InterPro" id="IPR037993">
    <property type="entry name" value="NDPk7B"/>
</dbReference>
<dbReference type="Gene3D" id="3.30.70.141">
    <property type="entry name" value="Nucleoside diphosphate kinase-like domain"/>
    <property type="match status" value="1"/>
</dbReference>
<gene>
    <name evidence="8" type="ORF">PHMEG_0001318</name>
</gene>
<dbReference type="InterPro" id="IPR036850">
    <property type="entry name" value="NDK-like_dom_sf"/>
</dbReference>
<comment type="caution">
    <text evidence="8">The sequence shown here is derived from an EMBL/GenBank/DDBJ whole genome shotgun (WGS) entry which is preliminary data.</text>
</comment>
<dbReference type="Proteomes" id="UP000198211">
    <property type="component" value="Unassembled WGS sequence"/>
</dbReference>
<dbReference type="SMART" id="SM00562">
    <property type="entry name" value="NDK"/>
    <property type="match status" value="1"/>
</dbReference>
<evidence type="ECO:0000313" key="9">
    <source>
        <dbReference type="Proteomes" id="UP000198211"/>
    </source>
</evidence>
<comment type="subcellular location">
    <subcellularLocation>
        <location evidence="1">Cell projection</location>
        <location evidence="1">Cilium</location>
    </subcellularLocation>
    <subcellularLocation>
        <location evidence="2">Cytoplasm</location>
        <location evidence="2">Cytoskeleton</location>
    </subcellularLocation>
</comment>
<dbReference type="EMBL" id="NBNE01000046">
    <property type="protein sequence ID" value="OWZ23751.1"/>
    <property type="molecule type" value="Genomic_DNA"/>
</dbReference>
<evidence type="ECO:0000256" key="3">
    <source>
        <dbReference type="ARBA" id="ARBA00022490"/>
    </source>
</evidence>
<protein>
    <submittedName>
        <fullName evidence="8">Nucleoside diphosphate kinase</fullName>
    </submittedName>
</protein>
<comment type="similarity">
    <text evidence="6">Belongs to the NDK family.</text>
</comment>
<keyword evidence="3" id="KW-0963">Cytoplasm</keyword>
<dbReference type="OrthoDB" id="270127at2759"/>
<evidence type="ECO:0000259" key="7">
    <source>
        <dbReference type="PROSITE" id="PS51336"/>
    </source>
</evidence>
<sequence length="350" mass="39419">MDEEQQLAFFLEWNDPQSGLKKGYIMIYHGDNTVELVERKTRKTFLKRIQIPTVNLDNIYVGGSITVYSRQLTIMEPVNEFTRQMLQKREDKAVFVITPNGYSHMGRIVKIVEESGLSVRDLRMVHLQKSHLAVLQAMEVTTDDNQQQSLLKDVSVLVAVQIPTPQAIQDAESELNFAGVADRVLIAKTGLEAIIPGMPPTDAFPTTAVLDNCTLCLIRPRILREAHAGEILDAIVAADFEISALKLVHLQMNEADELFHIYKGVVRQYHEMLKYMCSSPCLALEIRGEDVVNRFREFCGPFDVQVAKALRSGSLRAKFGRSIIYNALHCTDCPEDGALECQFVFRSLSS</sequence>
<proteinExistence type="inferred from homology"/>
<evidence type="ECO:0000256" key="5">
    <source>
        <dbReference type="ARBA" id="ARBA00023273"/>
    </source>
</evidence>
<dbReference type="PROSITE" id="PS51336">
    <property type="entry name" value="DM10"/>
    <property type="match status" value="1"/>
</dbReference>
<dbReference type="PANTHER" id="PTHR43109">
    <property type="entry name" value="NUCLEOSIDE DIPHOSPHATE KINASE 7"/>
    <property type="match status" value="1"/>
</dbReference>
<evidence type="ECO:0000313" key="8">
    <source>
        <dbReference type="EMBL" id="OWZ23751.1"/>
    </source>
</evidence>
<keyword evidence="9" id="KW-1185">Reference proteome</keyword>
<comment type="caution">
    <text evidence="6">Lacks conserved residue(s) required for the propagation of feature annotation.</text>
</comment>
<feature type="domain" description="DM10" evidence="7">
    <location>
        <begin position="3"/>
        <end position="90"/>
    </location>
</feature>
<dbReference type="Gene3D" id="2.30.29.170">
    <property type="match status" value="1"/>
</dbReference>
<dbReference type="GO" id="GO:0005879">
    <property type="term" value="C:axonemal microtubule"/>
    <property type="evidence" value="ECO:0007669"/>
    <property type="project" value="TreeGrafter"/>
</dbReference>
<keyword evidence="8" id="KW-0808">Transferase</keyword>
<dbReference type="SUPFAM" id="SSF54919">
    <property type="entry name" value="Nucleoside diphosphate kinase, NDK"/>
    <property type="match status" value="1"/>
</dbReference>
<dbReference type="InterPro" id="IPR006602">
    <property type="entry name" value="DM10_dom"/>
</dbReference>
<dbReference type="STRING" id="4795.A0A225X1I9"/>
<dbReference type="AlphaFoldDB" id="A0A225X1I9"/>
<evidence type="ECO:0000256" key="4">
    <source>
        <dbReference type="ARBA" id="ARBA00023212"/>
    </source>
</evidence>
<evidence type="ECO:0000256" key="2">
    <source>
        <dbReference type="ARBA" id="ARBA00004245"/>
    </source>
</evidence>
<evidence type="ECO:0000256" key="6">
    <source>
        <dbReference type="PROSITE-ProRule" id="PRU00706"/>
    </source>
</evidence>
<dbReference type="InterPro" id="IPR034907">
    <property type="entry name" value="NDK-like_dom"/>
</dbReference>